<dbReference type="Pfam" id="PF00389">
    <property type="entry name" value="2-Hacid_dh"/>
    <property type="match status" value="1"/>
</dbReference>
<dbReference type="FunFam" id="3.40.50.720:FF:000213">
    <property type="entry name" value="Putative 2-hydroxyacid dehydrogenase"/>
    <property type="match status" value="1"/>
</dbReference>
<keyword evidence="2 4" id="KW-0560">Oxidoreductase</keyword>
<gene>
    <name evidence="7" type="ORF">M427DRAFT_93929</name>
</gene>
<dbReference type="InterPro" id="IPR029752">
    <property type="entry name" value="D-isomer_DH_CS1"/>
</dbReference>
<evidence type="ECO:0000313" key="7">
    <source>
        <dbReference type="EMBL" id="KXS20911.1"/>
    </source>
</evidence>
<keyword evidence="3" id="KW-0520">NAD</keyword>
<dbReference type="Gene3D" id="3.40.50.720">
    <property type="entry name" value="NAD(P)-binding Rossmann-like Domain"/>
    <property type="match status" value="2"/>
</dbReference>
<dbReference type="OrthoDB" id="418179at2759"/>
<dbReference type="GO" id="GO:0051287">
    <property type="term" value="F:NAD binding"/>
    <property type="evidence" value="ECO:0007669"/>
    <property type="project" value="InterPro"/>
</dbReference>
<feature type="domain" description="D-isomer specific 2-hydroxyacid dehydrogenase NAD-binding" evidence="6">
    <location>
        <begin position="61"/>
        <end position="257"/>
    </location>
</feature>
<keyword evidence="1" id="KW-0521">NADP</keyword>
<evidence type="ECO:0000313" key="8">
    <source>
        <dbReference type="Proteomes" id="UP000070544"/>
    </source>
</evidence>
<dbReference type="GO" id="GO:0005829">
    <property type="term" value="C:cytosol"/>
    <property type="evidence" value="ECO:0007669"/>
    <property type="project" value="TreeGrafter"/>
</dbReference>
<dbReference type="GO" id="GO:0016618">
    <property type="term" value="F:hydroxypyruvate reductase [NAD(P)H] activity"/>
    <property type="evidence" value="ECO:0007669"/>
    <property type="project" value="TreeGrafter"/>
</dbReference>
<dbReference type="PANTHER" id="PTHR10996">
    <property type="entry name" value="2-HYDROXYACID DEHYDROGENASE-RELATED"/>
    <property type="match status" value="1"/>
</dbReference>
<proteinExistence type="inferred from homology"/>
<evidence type="ECO:0000256" key="4">
    <source>
        <dbReference type="RuleBase" id="RU003719"/>
    </source>
</evidence>
<evidence type="ECO:0000259" key="5">
    <source>
        <dbReference type="Pfam" id="PF00389"/>
    </source>
</evidence>
<accession>A0A139AVZ0</accession>
<keyword evidence="8" id="KW-1185">Reference proteome</keyword>
<evidence type="ECO:0000256" key="2">
    <source>
        <dbReference type="ARBA" id="ARBA00023002"/>
    </source>
</evidence>
<dbReference type="SUPFAM" id="SSF52283">
    <property type="entry name" value="Formate/glycerate dehydrogenase catalytic domain-like"/>
    <property type="match status" value="1"/>
</dbReference>
<evidence type="ECO:0000256" key="1">
    <source>
        <dbReference type="ARBA" id="ARBA00022857"/>
    </source>
</evidence>
<dbReference type="InterPro" id="IPR006140">
    <property type="entry name" value="D-isomer_DH_NAD-bd"/>
</dbReference>
<dbReference type="Proteomes" id="UP000070544">
    <property type="component" value="Unassembled WGS sequence"/>
</dbReference>
<dbReference type="InterPro" id="IPR036291">
    <property type="entry name" value="NAD(P)-bd_dom_sf"/>
</dbReference>
<dbReference type="Pfam" id="PF02826">
    <property type="entry name" value="2-Hacid_dh_C"/>
    <property type="match status" value="1"/>
</dbReference>
<evidence type="ECO:0000259" key="6">
    <source>
        <dbReference type="Pfam" id="PF02826"/>
    </source>
</evidence>
<dbReference type="InterPro" id="IPR006139">
    <property type="entry name" value="D-isomer_2_OHA_DH_cat_dom"/>
</dbReference>
<dbReference type="OMA" id="HHTRAAM"/>
<dbReference type="InterPro" id="IPR050223">
    <property type="entry name" value="D-isomer_2-hydroxyacid_DH"/>
</dbReference>
<organism evidence="7 8">
    <name type="scientific">Gonapodya prolifera (strain JEL478)</name>
    <name type="common">Monoblepharis prolifera</name>
    <dbReference type="NCBI Taxonomy" id="1344416"/>
    <lineage>
        <taxon>Eukaryota</taxon>
        <taxon>Fungi</taxon>
        <taxon>Fungi incertae sedis</taxon>
        <taxon>Chytridiomycota</taxon>
        <taxon>Chytridiomycota incertae sedis</taxon>
        <taxon>Monoblepharidomycetes</taxon>
        <taxon>Monoblepharidales</taxon>
        <taxon>Gonapodyaceae</taxon>
        <taxon>Gonapodya</taxon>
    </lineage>
</organism>
<protein>
    <submittedName>
        <fullName evidence="7">D-isomer specific 2-hydroxyacid dehydrogenase</fullName>
    </submittedName>
</protein>
<dbReference type="EMBL" id="KQ965734">
    <property type="protein sequence ID" value="KXS20911.1"/>
    <property type="molecule type" value="Genomic_DNA"/>
</dbReference>
<sequence length="292" mass="30863">MITFGTVGATESLISKLPNLKVISCYGSGYEGIDLQACRKRGILVTNSPDANSSCVADMCMALILAVTRRIVTADRFVRTGVWNKSVSAALGLVPGNMFAKVGQPRGLGELKLGVLGLGAIGKKVAIRGAACEMEVGYHNRSKRDDVDPSYRYFETPHELASWCDVLAVCLRVSPSTRHIVDANLLTALGPGGIVVNISRGPAVDEKALVAFLKEGKLYGAGLDVFEREPVVEPELLQMGTDESGGGPYVVLAPHVGGATTRARDGMTASTLRNLDSFLRGDGVVTAVPEMA</sequence>
<feature type="domain" description="D-isomer specific 2-hydroxyacid dehydrogenase catalytic" evidence="5">
    <location>
        <begin position="3"/>
        <end position="288"/>
    </location>
</feature>
<reference evidence="7 8" key="1">
    <citation type="journal article" date="2015" name="Genome Biol. Evol.">
        <title>Phylogenomic analyses indicate that early fungi evolved digesting cell walls of algal ancestors of land plants.</title>
        <authorList>
            <person name="Chang Y."/>
            <person name="Wang S."/>
            <person name="Sekimoto S."/>
            <person name="Aerts A.L."/>
            <person name="Choi C."/>
            <person name="Clum A."/>
            <person name="LaButti K.M."/>
            <person name="Lindquist E.A."/>
            <person name="Yee Ngan C."/>
            <person name="Ohm R.A."/>
            <person name="Salamov A.A."/>
            <person name="Grigoriev I.V."/>
            <person name="Spatafora J.W."/>
            <person name="Berbee M.L."/>
        </authorList>
    </citation>
    <scope>NUCLEOTIDE SEQUENCE [LARGE SCALE GENOMIC DNA]</scope>
    <source>
        <strain evidence="7 8">JEL478</strain>
    </source>
</reference>
<dbReference type="CDD" id="cd12156">
    <property type="entry name" value="HPPR"/>
    <property type="match status" value="1"/>
</dbReference>
<dbReference type="SUPFAM" id="SSF51735">
    <property type="entry name" value="NAD(P)-binding Rossmann-fold domains"/>
    <property type="match status" value="1"/>
</dbReference>
<comment type="similarity">
    <text evidence="4">Belongs to the D-isomer specific 2-hydroxyacid dehydrogenase family.</text>
</comment>
<dbReference type="AlphaFoldDB" id="A0A139AVZ0"/>
<dbReference type="GO" id="GO:0030267">
    <property type="term" value="F:glyoxylate reductase (NADPH) activity"/>
    <property type="evidence" value="ECO:0007669"/>
    <property type="project" value="TreeGrafter"/>
</dbReference>
<name>A0A139AVZ0_GONPJ</name>
<dbReference type="PROSITE" id="PS00065">
    <property type="entry name" value="D_2_HYDROXYACID_DH_1"/>
    <property type="match status" value="1"/>
</dbReference>
<dbReference type="STRING" id="1344416.A0A139AVZ0"/>
<evidence type="ECO:0000256" key="3">
    <source>
        <dbReference type="ARBA" id="ARBA00023027"/>
    </source>
</evidence>
<dbReference type="PANTHER" id="PTHR10996:SF178">
    <property type="entry name" value="2-HYDROXYACID DEHYDROGENASE YGL185C-RELATED"/>
    <property type="match status" value="1"/>
</dbReference>